<dbReference type="GO" id="GO:0005104">
    <property type="term" value="F:fibroblast growth factor receptor binding"/>
    <property type="evidence" value="ECO:0000318"/>
    <property type="project" value="GO_Central"/>
</dbReference>
<dbReference type="Gene3D" id="2.80.10.50">
    <property type="match status" value="2"/>
</dbReference>
<dbReference type="GO" id="GO:0008083">
    <property type="term" value="F:growth factor activity"/>
    <property type="evidence" value="ECO:0000318"/>
    <property type="project" value="GO_Central"/>
</dbReference>
<evidence type="ECO:0000313" key="4">
    <source>
        <dbReference type="Proteomes" id="UP000007266"/>
    </source>
</evidence>
<feature type="region of interest" description="Disordered" evidence="2">
    <location>
        <begin position="1"/>
        <end position="29"/>
    </location>
</feature>
<accession>A0A139WCW4</accession>
<organism evidence="3 4">
    <name type="scientific">Tribolium castaneum</name>
    <name type="common">Red flour beetle</name>
    <dbReference type="NCBI Taxonomy" id="7070"/>
    <lineage>
        <taxon>Eukaryota</taxon>
        <taxon>Metazoa</taxon>
        <taxon>Ecdysozoa</taxon>
        <taxon>Arthropoda</taxon>
        <taxon>Hexapoda</taxon>
        <taxon>Insecta</taxon>
        <taxon>Pterygota</taxon>
        <taxon>Neoptera</taxon>
        <taxon>Endopterygota</taxon>
        <taxon>Coleoptera</taxon>
        <taxon>Polyphaga</taxon>
        <taxon>Cucujiformia</taxon>
        <taxon>Tenebrionidae</taxon>
        <taxon>Tenebrionidae incertae sedis</taxon>
        <taxon>Tribolium</taxon>
    </lineage>
</organism>
<dbReference type="GO" id="GO:0008284">
    <property type="term" value="P:positive regulation of cell population proliferation"/>
    <property type="evidence" value="ECO:0000318"/>
    <property type="project" value="GO_Central"/>
</dbReference>
<protein>
    <submittedName>
        <fullName evidence="3">Fibroblast growth factor 3-like Protein</fullName>
    </submittedName>
</protein>
<dbReference type="GO" id="GO:0022008">
    <property type="term" value="P:neurogenesis"/>
    <property type="evidence" value="ECO:0000318"/>
    <property type="project" value="GO_Central"/>
</dbReference>
<dbReference type="InterPro" id="IPR002209">
    <property type="entry name" value="Fibroblast_GF_fam"/>
</dbReference>
<proteinExistence type="inferred from homology"/>
<name>A0A139WCW4_TRICA</name>
<dbReference type="InterPro" id="IPR056378">
    <property type="entry name" value="Let-756-like_FGF"/>
</dbReference>
<reference evidence="3 4" key="1">
    <citation type="journal article" date="2008" name="Nature">
        <title>The genome of the model beetle and pest Tribolium castaneum.</title>
        <authorList>
            <consortium name="Tribolium Genome Sequencing Consortium"/>
            <person name="Richards S."/>
            <person name="Gibbs R.A."/>
            <person name="Weinstock G.M."/>
            <person name="Brown S.J."/>
            <person name="Denell R."/>
            <person name="Beeman R.W."/>
            <person name="Gibbs R."/>
            <person name="Beeman R.W."/>
            <person name="Brown S.J."/>
            <person name="Bucher G."/>
            <person name="Friedrich M."/>
            <person name="Grimmelikhuijzen C.J."/>
            <person name="Klingler M."/>
            <person name="Lorenzen M."/>
            <person name="Richards S."/>
            <person name="Roth S."/>
            <person name="Schroder R."/>
            <person name="Tautz D."/>
            <person name="Zdobnov E.M."/>
            <person name="Muzny D."/>
            <person name="Gibbs R.A."/>
            <person name="Weinstock G.M."/>
            <person name="Attaway T."/>
            <person name="Bell S."/>
            <person name="Buhay C.J."/>
            <person name="Chandrabose M.N."/>
            <person name="Chavez D."/>
            <person name="Clerk-Blankenburg K.P."/>
            <person name="Cree A."/>
            <person name="Dao M."/>
            <person name="Davis C."/>
            <person name="Chacko J."/>
            <person name="Dinh H."/>
            <person name="Dugan-Rocha S."/>
            <person name="Fowler G."/>
            <person name="Garner T.T."/>
            <person name="Garnes J."/>
            <person name="Gnirke A."/>
            <person name="Hawes A."/>
            <person name="Hernandez J."/>
            <person name="Hines S."/>
            <person name="Holder M."/>
            <person name="Hume J."/>
            <person name="Jhangiani S.N."/>
            <person name="Joshi V."/>
            <person name="Khan Z.M."/>
            <person name="Jackson L."/>
            <person name="Kovar C."/>
            <person name="Kowis A."/>
            <person name="Lee S."/>
            <person name="Lewis L.R."/>
            <person name="Margolis J."/>
            <person name="Morgan M."/>
            <person name="Nazareth L.V."/>
            <person name="Nguyen N."/>
            <person name="Okwuonu G."/>
            <person name="Parker D."/>
            <person name="Richards S."/>
            <person name="Ruiz S.J."/>
            <person name="Santibanez J."/>
            <person name="Savard J."/>
            <person name="Scherer S.E."/>
            <person name="Schneider B."/>
            <person name="Sodergren E."/>
            <person name="Tautz D."/>
            <person name="Vattahil S."/>
            <person name="Villasana D."/>
            <person name="White C.S."/>
            <person name="Wright R."/>
            <person name="Park Y."/>
            <person name="Beeman R.W."/>
            <person name="Lord J."/>
            <person name="Oppert B."/>
            <person name="Lorenzen M."/>
            <person name="Brown S."/>
            <person name="Wang L."/>
            <person name="Savard J."/>
            <person name="Tautz D."/>
            <person name="Richards S."/>
            <person name="Weinstock G."/>
            <person name="Gibbs R.A."/>
            <person name="Liu Y."/>
            <person name="Worley K."/>
            <person name="Weinstock G."/>
            <person name="Elsik C.G."/>
            <person name="Reese J.T."/>
            <person name="Elhaik E."/>
            <person name="Landan G."/>
            <person name="Graur D."/>
            <person name="Arensburger P."/>
            <person name="Atkinson P."/>
            <person name="Beeman R.W."/>
            <person name="Beidler J."/>
            <person name="Brown S.J."/>
            <person name="Demuth J.P."/>
            <person name="Drury D.W."/>
            <person name="Du Y.Z."/>
            <person name="Fujiwara H."/>
            <person name="Lorenzen M."/>
            <person name="Maselli V."/>
            <person name="Osanai M."/>
            <person name="Park Y."/>
            <person name="Robertson H.M."/>
            <person name="Tu Z."/>
            <person name="Wang J.J."/>
            <person name="Wang S."/>
            <person name="Richards S."/>
            <person name="Song H."/>
            <person name="Zhang L."/>
            <person name="Sodergren E."/>
            <person name="Werner D."/>
            <person name="Stanke M."/>
            <person name="Morgenstern B."/>
            <person name="Solovyev V."/>
            <person name="Kosarev P."/>
            <person name="Brown G."/>
            <person name="Chen H.C."/>
            <person name="Ermolaeva O."/>
            <person name="Hlavina W."/>
            <person name="Kapustin Y."/>
            <person name="Kiryutin B."/>
            <person name="Kitts P."/>
            <person name="Maglott D."/>
            <person name="Pruitt K."/>
            <person name="Sapojnikov V."/>
            <person name="Souvorov A."/>
            <person name="Mackey A.J."/>
            <person name="Waterhouse R.M."/>
            <person name="Wyder S."/>
            <person name="Zdobnov E.M."/>
            <person name="Zdobnov E.M."/>
            <person name="Wyder S."/>
            <person name="Kriventseva E.V."/>
            <person name="Kadowaki T."/>
            <person name="Bork P."/>
            <person name="Aranda M."/>
            <person name="Bao R."/>
            <person name="Beermann A."/>
            <person name="Berns N."/>
            <person name="Bolognesi R."/>
            <person name="Bonneton F."/>
            <person name="Bopp D."/>
            <person name="Brown S.J."/>
            <person name="Bucher G."/>
            <person name="Butts T."/>
            <person name="Chaumot A."/>
            <person name="Denell R.E."/>
            <person name="Ferrier D.E."/>
            <person name="Friedrich M."/>
            <person name="Gordon C.M."/>
            <person name="Jindra M."/>
            <person name="Klingler M."/>
            <person name="Lan Q."/>
            <person name="Lattorff H.M."/>
            <person name="Laudet V."/>
            <person name="von Levetsow C."/>
            <person name="Liu Z."/>
            <person name="Lutz R."/>
            <person name="Lynch J.A."/>
            <person name="da Fonseca R.N."/>
            <person name="Posnien N."/>
            <person name="Reuter R."/>
            <person name="Roth S."/>
            <person name="Savard J."/>
            <person name="Schinko J.B."/>
            <person name="Schmitt C."/>
            <person name="Schoppmeier M."/>
            <person name="Schroder R."/>
            <person name="Shippy T.D."/>
            <person name="Simonnet F."/>
            <person name="Marques-Souza H."/>
            <person name="Tautz D."/>
            <person name="Tomoyasu Y."/>
            <person name="Trauner J."/>
            <person name="Van der Zee M."/>
            <person name="Vervoort M."/>
            <person name="Wittkopp N."/>
            <person name="Wimmer E.A."/>
            <person name="Yang X."/>
            <person name="Jones A.K."/>
            <person name="Sattelle D.B."/>
            <person name="Ebert P.R."/>
            <person name="Nelson D."/>
            <person name="Scott J.G."/>
            <person name="Beeman R.W."/>
            <person name="Muthukrishnan S."/>
            <person name="Kramer K.J."/>
            <person name="Arakane Y."/>
            <person name="Beeman R.W."/>
            <person name="Zhu Q."/>
            <person name="Hogenkamp D."/>
            <person name="Dixit R."/>
            <person name="Oppert B."/>
            <person name="Jiang H."/>
            <person name="Zou Z."/>
            <person name="Marshall J."/>
            <person name="Elpidina E."/>
            <person name="Vinokurov K."/>
            <person name="Oppert C."/>
            <person name="Zou Z."/>
            <person name="Evans J."/>
            <person name="Lu Z."/>
            <person name="Zhao P."/>
            <person name="Sumathipala N."/>
            <person name="Altincicek B."/>
            <person name="Vilcinskas A."/>
            <person name="Williams M."/>
            <person name="Hultmark D."/>
            <person name="Hetru C."/>
            <person name="Jiang H."/>
            <person name="Grimmelikhuijzen C.J."/>
            <person name="Hauser F."/>
            <person name="Cazzamali G."/>
            <person name="Williamson M."/>
            <person name="Park Y."/>
            <person name="Li B."/>
            <person name="Tanaka Y."/>
            <person name="Predel R."/>
            <person name="Neupert S."/>
            <person name="Schachtner J."/>
            <person name="Verleyen P."/>
            <person name="Raible F."/>
            <person name="Bork P."/>
            <person name="Friedrich M."/>
            <person name="Walden K.K."/>
            <person name="Robertson H.M."/>
            <person name="Angeli S."/>
            <person name="Foret S."/>
            <person name="Bucher G."/>
            <person name="Schuetz S."/>
            <person name="Maleszka R."/>
            <person name="Wimmer E.A."/>
            <person name="Beeman R.W."/>
            <person name="Lorenzen M."/>
            <person name="Tomoyasu Y."/>
            <person name="Miller S.C."/>
            <person name="Grossmann D."/>
            <person name="Bucher G."/>
        </authorList>
    </citation>
    <scope>NUCLEOTIDE SEQUENCE [LARGE SCALE GENOMIC DNA]</scope>
    <source>
        <strain evidence="3 4">Georgia GA2</strain>
    </source>
</reference>
<dbReference type="eggNOG" id="KOG3885">
    <property type="taxonomic scope" value="Eukaryota"/>
</dbReference>
<dbReference type="PANTHER" id="PTHR11486">
    <property type="entry name" value="FIBROBLAST GROWTH FACTOR"/>
    <property type="match status" value="1"/>
</dbReference>
<dbReference type="GO" id="GO:0043410">
    <property type="term" value="P:positive regulation of MAPK cascade"/>
    <property type="evidence" value="ECO:0000318"/>
    <property type="project" value="GO_Central"/>
</dbReference>
<evidence type="ECO:0000256" key="2">
    <source>
        <dbReference type="SAM" id="MobiDB-lite"/>
    </source>
</evidence>
<dbReference type="AlphaFoldDB" id="A0A139WCW4"/>
<dbReference type="Proteomes" id="UP000007266">
    <property type="component" value="Linkage group 8"/>
</dbReference>
<dbReference type="InParanoid" id="A0A139WCW4"/>
<dbReference type="SUPFAM" id="SSF50353">
    <property type="entry name" value="Cytokine"/>
    <property type="match status" value="2"/>
</dbReference>
<dbReference type="CDD" id="cd00058">
    <property type="entry name" value="beta-trefoil_FGF"/>
    <property type="match status" value="2"/>
</dbReference>
<gene>
    <name evidence="3" type="primary">AUGUSTUS-3.0.2_34131</name>
    <name evidence="3" type="ORF">TcasGA2_TC034131</name>
</gene>
<sequence>MENGTSDSDSTDVESLSDSDEIDEGKNVKNRTKRGIAWCGVEDAPSSHASISAPQISWPPSNPNSNWRQLRPVHFGNPLFGTKMQLYSRTRHNLAVYPDGEVRGTPDDDDLHTYLEVMSAGHPGHVRIKGLLTNLYVAMDPKGRLYGEPDMTDNSTIFIEAFQGSYNTYLSLKYAHLGWYIGIKKSGKFKRGPKTKSENGFNLTIQDDGHVLGTRDDNLDNVLVVSSSGEISHVRIQGAKSKRYLCFDDSGNLYAEEDKNKDGAIFKEILQGSYNGYVSKNHPDWYIGIKKDGNMKNGKRTQWGKKSVKFLPNRNVSEAELQQLDSS</sequence>
<evidence type="ECO:0000256" key="1">
    <source>
        <dbReference type="ARBA" id="ARBA00007936"/>
    </source>
</evidence>
<dbReference type="EMBL" id="KQ971362">
    <property type="protein sequence ID" value="KYB25727.1"/>
    <property type="molecule type" value="Genomic_DNA"/>
</dbReference>
<dbReference type="STRING" id="7070.A0A139WCW4"/>
<evidence type="ECO:0000313" key="3">
    <source>
        <dbReference type="EMBL" id="KYB25727.1"/>
    </source>
</evidence>
<reference evidence="3 4" key="2">
    <citation type="journal article" date="2010" name="Nucleic Acids Res.">
        <title>BeetleBase in 2010: revisions to provide comprehensive genomic information for Tribolium castaneum.</title>
        <authorList>
            <person name="Kim H.S."/>
            <person name="Murphy T."/>
            <person name="Xia J."/>
            <person name="Caragea D."/>
            <person name="Park Y."/>
            <person name="Beeman R.W."/>
            <person name="Lorenzen M.D."/>
            <person name="Butcher S."/>
            <person name="Manak J.R."/>
            <person name="Brown S.J."/>
        </authorList>
    </citation>
    <scope>GENOME REANNOTATION</scope>
    <source>
        <strain evidence="3 4">Georgia GA2</strain>
    </source>
</reference>
<dbReference type="GO" id="GO:0005615">
    <property type="term" value="C:extracellular space"/>
    <property type="evidence" value="ECO:0000318"/>
    <property type="project" value="GO_Central"/>
</dbReference>
<dbReference type="InterPro" id="IPR008996">
    <property type="entry name" value="IL1/FGF"/>
</dbReference>
<keyword evidence="4" id="KW-1185">Reference proteome</keyword>
<dbReference type="Pfam" id="PF00167">
    <property type="entry name" value="FGF"/>
    <property type="match status" value="1"/>
</dbReference>
<dbReference type="GO" id="GO:0005737">
    <property type="term" value="C:cytoplasm"/>
    <property type="evidence" value="ECO:0000318"/>
    <property type="project" value="GO_Central"/>
</dbReference>
<dbReference type="GO" id="GO:0030334">
    <property type="term" value="P:regulation of cell migration"/>
    <property type="evidence" value="ECO:0000318"/>
    <property type="project" value="GO_Central"/>
</dbReference>
<dbReference type="SMART" id="SM00442">
    <property type="entry name" value="FGF"/>
    <property type="match status" value="2"/>
</dbReference>
<dbReference type="GO" id="GO:0008543">
    <property type="term" value="P:fibroblast growth factor receptor signaling pathway"/>
    <property type="evidence" value="ECO:0000318"/>
    <property type="project" value="GO_Central"/>
</dbReference>
<comment type="similarity">
    <text evidence="1">Belongs to the heparin-binding growth factors family.</text>
</comment>
<feature type="compositionally biased region" description="Acidic residues" evidence="2">
    <location>
        <begin position="9"/>
        <end position="23"/>
    </location>
</feature>